<sequence length="1254" mass="140904">MLKKFESKSARVKGLSFHPVRPWILASLHSGIIQLWDYRMSVMIDKFDEHEGPVRGICFHSQQPIFVSGGDDYKVKVWNYKHRRCLFTLLGHLDYVRTTFFHKQYPWIVSASDDQTIRIWNWQSRNSIAILTGHNHYVMCAQFHPTEDLVASASLDQTVRLWDISGLRKKNVAPGPATFDERIARTSGQADLFGHPDVVVKHVLEGHDRGVNWVSFHPSMALVISAADDRQMKLWRYNDAKVWEVDTCRGHLNNVSCALFHPRADLILSDSEDKTIRVWDFHKRTCLHTFRQESDRFWVLTSHPSLNLFAAGHDSGMIIFKIERERPVFAVYRNFVYYMKERVLRRLNLENNKDVAVAQLRGKAQNPPFSLSYNPAENSILLVTRVPLQPESGVFEHCVLPTEAASGTGTTPECTEIKRSQGLSAVWIARNRYAVLDRSHTILLKNLKNEVSKKIEVPLCDEIFYGGPGLLLLRQPDGLTLFDVQQKHELASVKCSKVKYVVWSADMSVAALLSKHCLMIVNKRLHTLCSTHESNRVKSGAWDKNEVFIYTTSNHIKYLIVNGDGGIVRTLDVPLYITFVTSNSLICLGRDAQSKLIPFDPTEYKFKLALINRRQDEVLNMVRHCNLVGQSIIGYLQKKGYPEIALHFVKDEKTRFGLALECSNLNVAFDSAKVLDDRACWDALATAALLQGNHQMVETAYQRMKNFEKLTFLYVITGNREKLRKMMKIAELRKDTCGQFQVALFLGDIRERVKILKENKLTPLAYVTAAVHGLDDEASSLASEIENLGLPIPNVNRDGALLIPPPPVGNCKDNWPLLSVSRGLFEGKAGYPSTECVLAELDKGGKGGILSSTLLAAAEDVAEVGEGWCSEADMLYDEEGEEFSDVSKAVKSDVPAEAVTGEEGGWEVEADLELPPDLLEKTNVRKTQGDGTGTGIYVPPSRGMPVSSHWINNSRLVVHHVMAGSFETAFRLLHDQIGVVNFSPFRNHFIMGYSRSRVSYCGIPSVGPSFAYPLKNWKDPVDKNCLPPVGTKLSDLANQLQSCYQLTTTGKFTDAVDSFRALLLSIPLLVVDNRQDVLDAQQLIEICREYLIGLTMELKRKEMPKETLADQARCAEMAAYFTHCHLQPAHQILTLRTSISLMLKLKNFKTCASMCRRLLELGPSAEVARQARRVLAACEKDMSDKELLEYDELNPFSVCPITCKPIYRGKESSPCSFCGAIYLPEHAGQTCVVCQVSEIGKNCVGLTISSVQLK</sequence>
<dbReference type="STRING" id="36087.A0A077Z6G5"/>
<dbReference type="GO" id="GO:0006890">
    <property type="term" value="P:retrograde vesicle-mediated transport, Golgi to endoplasmic reticulum"/>
    <property type="evidence" value="ECO:0007669"/>
    <property type="project" value="TreeGrafter"/>
</dbReference>
<dbReference type="PROSITE" id="PS50082">
    <property type="entry name" value="WD_REPEATS_2"/>
    <property type="match status" value="5"/>
</dbReference>
<dbReference type="CDD" id="cd00200">
    <property type="entry name" value="WD40"/>
    <property type="match status" value="1"/>
</dbReference>
<evidence type="ECO:0000256" key="4">
    <source>
        <dbReference type="ARBA" id="ARBA00022490"/>
    </source>
</evidence>
<reference evidence="17" key="2">
    <citation type="submission" date="2014-03" db="EMBL/GenBank/DDBJ databases">
        <title>The whipworm genome and dual-species transcriptomics of an intimate host-pathogen interaction.</title>
        <authorList>
            <person name="Foth B.J."/>
            <person name="Tsai I.J."/>
            <person name="Reid A.J."/>
            <person name="Bancroft A.J."/>
            <person name="Nichol S."/>
            <person name="Tracey A."/>
            <person name="Holroyd N."/>
            <person name="Cotton J.A."/>
            <person name="Stanley E.J."/>
            <person name="Zarowiecki M."/>
            <person name="Liu J.Z."/>
            <person name="Huckvale T."/>
            <person name="Cooper P.J."/>
            <person name="Grencis R.K."/>
            <person name="Berriman M."/>
        </authorList>
    </citation>
    <scope>NUCLEOTIDE SEQUENCE [LARGE SCALE GENOMIC DNA]</scope>
</reference>
<dbReference type="GO" id="GO:0000139">
    <property type="term" value="C:Golgi membrane"/>
    <property type="evidence" value="ECO:0007669"/>
    <property type="project" value="UniProtKB-SubCell"/>
</dbReference>
<evidence type="ECO:0000256" key="2">
    <source>
        <dbReference type="ARBA" id="ARBA00004347"/>
    </source>
</evidence>
<dbReference type="EMBL" id="HG805978">
    <property type="protein sequence ID" value="CDW55766.1"/>
    <property type="molecule type" value="Genomic_DNA"/>
</dbReference>
<keyword evidence="4 12" id="KW-0963">Cytoplasm</keyword>
<dbReference type="GO" id="GO:0006886">
    <property type="term" value="P:intracellular protein transport"/>
    <property type="evidence" value="ECO:0007669"/>
    <property type="project" value="UniProtKB-UniRule"/>
</dbReference>
<keyword evidence="3 12" id="KW-0813">Transport</keyword>
<feature type="repeat" description="WD" evidence="13">
    <location>
        <begin position="204"/>
        <end position="245"/>
    </location>
</feature>
<dbReference type="GO" id="GO:0006891">
    <property type="term" value="P:intra-Golgi vesicle-mediated transport"/>
    <property type="evidence" value="ECO:0007669"/>
    <property type="project" value="TreeGrafter"/>
</dbReference>
<dbReference type="InterPro" id="IPR016391">
    <property type="entry name" value="Coatomer_asu"/>
</dbReference>
<name>A0A077Z6G5_TRITR</name>
<dbReference type="InterPro" id="IPR010714">
    <property type="entry name" value="Coatomer_asu_C"/>
</dbReference>
<keyword evidence="10 12" id="KW-0472">Membrane</keyword>
<dbReference type="PIRSF" id="PIRSF003354">
    <property type="entry name" value="Coatomer_alpha_subunit"/>
    <property type="match status" value="1"/>
</dbReference>
<dbReference type="Pfam" id="PF23953">
    <property type="entry name" value="TPR_COPA_B"/>
    <property type="match status" value="1"/>
</dbReference>
<evidence type="ECO:0000256" key="7">
    <source>
        <dbReference type="ARBA" id="ARBA00022892"/>
    </source>
</evidence>
<dbReference type="FunFam" id="1.25.40.470:FF:000002">
    <property type="entry name" value="Coatomer subunit alpha"/>
    <property type="match status" value="1"/>
</dbReference>
<dbReference type="PROSITE" id="PS00678">
    <property type="entry name" value="WD_REPEATS_1"/>
    <property type="match status" value="1"/>
</dbReference>
<dbReference type="InterPro" id="IPR050844">
    <property type="entry name" value="Coatomer_complex_subunit"/>
</dbReference>
<dbReference type="InterPro" id="IPR006692">
    <property type="entry name" value="Beta-prop_COPA/B_2nd"/>
</dbReference>
<feature type="domain" description="COPA/B second beta-propeller" evidence="14">
    <location>
        <begin position="344"/>
        <end position="588"/>
    </location>
</feature>
<comment type="function">
    <text evidence="12">The coatomer is a cytosolic protein complex that binds to dilysine motifs and reversibly associates with Golgi non-clathrin-coated vesicles, which further mediate biosynthetic protein transport from the ER, via the Golgi up to the trans Golgi network.</text>
</comment>
<dbReference type="SUPFAM" id="SSF50978">
    <property type="entry name" value="WD40 repeat-like"/>
    <property type="match status" value="1"/>
</dbReference>
<organism evidence="17 18">
    <name type="scientific">Trichuris trichiura</name>
    <name type="common">Whipworm</name>
    <name type="synonym">Trichocephalus trichiurus</name>
    <dbReference type="NCBI Taxonomy" id="36087"/>
    <lineage>
        <taxon>Eukaryota</taxon>
        <taxon>Metazoa</taxon>
        <taxon>Ecdysozoa</taxon>
        <taxon>Nematoda</taxon>
        <taxon>Enoplea</taxon>
        <taxon>Dorylaimia</taxon>
        <taxon>Trichinellida</taxon>
        <taxon>Trichuridae</taxon>
        <taxon>Trichuris</taxon>
    </lineage>
</organism>
<evidence type="ECO:0000256" key="8">
    <source>
        <dbReference type="ARBA" id="ARBA00022927"/>
    </source>
</evidence>
<evidence type="ECO:0000259" key="16">
    <source>
        <dbReference type="Pfam" id="PF23953"/>
    </source>
</evidence>
<dbReference type="GO" id="GO:0030126">
    <property type="term" value="C:COPI vesicle coat"/>
    <property type="evidence" value="ECO:0007669"/>
    <property type="project" value="UniProtKB-UniRule"/>
</dbReference>
<evidence type="ECO:0000256" key="6">
    <source>
        <dbReference type="ARBA" id="ARBA00022737"/>
    </source>
</evidence>
<dbReference type="InterPro" id="IPR019775">
    <property type="entry name" value="WD40_repeat_CS"/>
</dbReference>
<dbReference type="CDD" id="cd22948">
    <property type="entry name" value="Coatomer_WDAD_alpha"/>
    <property type="match status" value="1"/>
</dbReference>
<comment type="subunit">
    <text evidence="12">Oligomeric complex that consists of at least the alpha, beta, beta', gamma, delta, epsilon and zeta subunits.</text>
</comment>
<dbReference type="Pfam" id="PF04053">
    <property type="entry name" value="B-prop_COPA_B_2nd"/>
    <property type="match status" value="1"/>
</dbReference>
<dbReference type="Gene3D" id="1.25.40.470">
    <property type="match status" value="1"/>
</dbReference>
<gene>
    <name evidence="17" type="ORF">TTRE_0000403901</name>
</gene>
<dbReference type="Pfam" id="PF06957">
    <property type="entry name" value="COPI_C"/>
    <property type="match status" value="1"/>
</dbReference>
<comment type="subcellular location">
    <subcellularLocation>
        <location evidence="12">Cytoplasm</location>
    </subcellularLocation>
    <subcellularLocation>
        <location evidence="1 12">Golgi apparatus membrane</location>
        <topology evidence="1 12">Peripheral membrane protein</topology>
        <orientation evidence="1">Cytoplasmic side</orientation>
    </subcellularLocation>
    <subcellularLocation>
        <location evidence="2">Cytoplasmic vesicle</location>
        <location evidence="2">COPI-coated vesicle membrane</location>
        <topology evidence="2">Peripheral membrane protein</topology>
        <orientation evidence="2">Cytoplasmic side</orientation>
    </subcellularLocation>
</comment>
<dbReference type="Pfam" id="PF00400">
    <property type="entry name" value="WD40"/>
    <property type="match status" value="5"/>
</dbReference>
<evidence type="ECO:0000259" key="15">
    <source>
        <dbReference type="Pfam" id="PF06957"/>
    </source>
</evidence>
<dbReference type="InterPro" id="IPR001680">
    <property type="entry name" value="WD40_rpt"/>
</dbReference>
<feature type="domain" description="Coatomer alpha subunit C-terminal" evidence="15">
    <location>
        <begin position="856"/>
        <end position="1253"/>
    </location>
</feature>
<dbReference type="InterPro" id="IPR015943">
    <property type="entry name" value="WD40/YVTN_repeat-like_dom_sf"/>
</dbReference>
<keyword evidence="6" id="KW-0677">Repeat</keyword>
<proteinExistence type="predicted"/>
<dbReference type="InterPro" id="IPR011048">
    <property type="entry name" value="Haem_d1_sf"/>
</dbReference>
<dbReference type="GO" id="GO:0006888">
    <property type="term" value="P:endoplasmic reticulum to Golgi vesicle-mediated transport"/>
    <property type="evidence" value="ECO:0007669"/>
    <property type="project" value="InterPro"/>
</dbReference>
<feature type="repeat" description="WD" evidence="13">
    <location>
        <begin position="47"/>
        <end position="88"/>
    </location>
</feature>
<dbReference type="AlphaFoldDB" id="A0A077Z6G5"/>
<evidence type="ECO:0000313" key="17">
    <source>
        <dbReference type="EMBL" id="CDW55766.1"/>
    </source>
</evidence>
<protein>
    <recommendedName>
        <fullName evidence="12">Coatomer subunit alpha</fullName>
    </recommendedName>
</protein>
<dbReference type="FunFam" id="2.130.10.10:FF:000559">
    <property type="entry name" value="Coatomer subunit alpha"/>
    <property type="match status" value="1"/>
</dbReference>
<dbReference type="GO" id="GO:0005198">
    <property type="term" value="F:structural molecule activity"/>
    <property type="evidence" value="ECO:0007669"/>
    <property type="project" value="InterPro"/>
</dbReference>
<dbReference type="PROSITE" id="PS50294">
    <property type="entry name" value="WD_REPEATS_REGION"/>
    <property type="match status" value="5"/>
</dbReference>
<dbReference type="PANTHER" id="PTHR19876">
    <property type="entry name" value="COATOMER"/>
    <property type="match status" value="1"/>
</dbReference>
<evidence type="ECO:0000256" key="1">
    <source>
        <dbReference type="ARBA" id="ARBA00004255"/>
    </source>
</evidence>
<dbReference type="InterPro" id="IPR047312">
    <property type="entry name" value="Coatomer_alpha_WD-assoc_reg"/>
</dbReference>
<evidence type="ECO:0000256" key="5">
    <source>
        <dbReference type="ARBA" id="ARBA00022574"/>
    </source>
</evidence>
<feature type="domain" description="COPA/B TPR" evidence="16">
    <location>
        <begin position="630"/>
        <end position="771"/>
    </location>
</feature>
<keyword evidence="8 12" id="KW-0653">Protein transport</keyword>
<dbReference type="InterPro" id="IPR020472">
    <property type="entry name" value="WD40_PAC1"/>
</dbReference>
<evidence type="ECO:0000256" key="11">
    <source>
        <dbReference type="ARBA" id="ARBA00023329"/>
    </source>
</evidence>
<evidence type="ECO:0000259" key="14">
    <source>
        <dbReference type="Pfam" id="PF04053"/>
    </source>
</evidence>
<keyword evidence="18" id="KW-1185">Reference proteome</keyword>
<keyword evidence="9 12" id="KW-0333">Golgi apparatus</keyword>
<evidence type="ECO:0000256" key="3">
    <source>
        <dbReference type="ARBA" id="ARBA00022448"/>
    </source>
</evidence>
<feature type="repeat" description="WD" evidence="13">
    <location>
        <begin position="89"/>
        <end position="130"/>
    </location>
</feature>
<feature type="repeat" description="WD" evidence="13">
    <location>
        <begin position="248"/>
        <end position="289"/>
    </location>
</feature>
<keyword evidence="5 13" id="KW-0853">WD repeat</keyword>
<feature type="repeat" description="WD" evidence="13">
    <location>
        <begin position="131"/>
        <end position="165"/>
    </location>
</feature>
<dbReference type="Gene3D" id="2.130.10.10">
    <property type="entry name" value="YVTN repeat-like/Quinoprotein amine dehydrogenase"/>
    <property type="match status" value="1"/>
</dbReference>
<evidence type="ECO:0000256" key="10">
    <source>
        <dbReference type="ARBA" id="ARBA00023136"/>
    </source>
</evidence>
<reference evidence="17" key="1">
    <citation type="submission" date="2014-01" db="EMBL/GenBank/DDBJ databases">
        <authorList>
            <person name="Aslett M."/>
        </authorList>
    </citation>
    <scope>NUCLEOTIDE SEQUENCE</scope>
</reference>
<dbReference type="InterPro" id="IPR056176">
    <property type="entry name" value="TPR_COPA_B"/>
</dbReference>
<dbReference type="PRINTS" id="PR00320">
    <property type="entry name" value="GPROTEINBRPT"/>
</dbReference>
<evidence type="ECO:0000313" key="18">
    <source>
        <dbReference type="Proteomes" id="UP000030665"/>
    </source>
</evidence>
<dbReference type="Proteomes" id="UP000030665">
    <property type="component" value="Unassembled WGS sequence"/>
</dbReference>
<evidence type="ECO:0000256" key="9">
    <source>
        <dbReference type="ARBA" id="ARBA00023034"/>
    </source>
</evidence>
<dbReference type="SUPFAM" id="SSF51004">
    <property type="entry name" value="C-terminal (heme d1) domain of cytochrome cd1-nitrite reductase"/>
    <property type="match status" value="1"/>
</dbReference>
<dbReference type="PANTHER" id="PTHR19876:SF1">
    <property type="entry name" value="COATOMER SUBUNIT ALPHA"/>
    <property type="match status" value="1"/>
</dbReference>
<keyword evidence="7 12" id="KW-0931">ER-Golgi transport</keyword>
<keyword evidence="11" id="KW-0968">Cytoplasmic vesicle</keyword>
<evidence type="ECO:0000256" key="12">
    <source>
        <dbReference type="PIRNR" id="PIRNR003354"/>
    </source>
</evidence>
<evidence type="ECO:0000256" key="13">
    <source>
        <dbReference type="PROSITE-ProRule" id="PRU00221"/>
    </source>
</evidence>
<dbReference type="InterPro" id="IPR036322">
    <property type="entry name" value="WD40_repeat_dom_sf"/>
</dbReference>
<dbReference type="OrthoDB" id="10261470at2759"/>
<accession>A0A077Z6G5</accession>
<dbReference type="SMART" id="SM00320">
    <property type="entry name" value="WD40"/>
    <property type="match status" value="7"/>
</dbReference>